<dbReference type="Proteomes" id="UP000075515">
    <property type="component" value="Unassembled WGS sequence"/>
</dbReference>
<dbReference type="AlphaFoldDB" id="A0A150SH11"/>
<evidence type="ECO:0000256" key="1">
    <source>
        <dbReference type="SAM" id="MobiDB-lite"/>
    </source>
</evidence>
<dbReference type="EMBL" id="JEMC01001373">
    <property type="protein sequence ID" value="KYF97679.1"/>
    <property type="molecule type" value="Genomic_DNA"/>
</dbReference>
<accession>A0A150SH11</accession>
<organism evidence="2 3">
    <name type="scientific">Sorangium cellulosum</name>
    <name type="common">Polyangium cellulosum</name>
    <dbReference type="NCBI Taxonomy" id="56"/>
    <lineage>
        <taxon>Bacteria</taxon>
        <taxon>Pseudomonadati</taxon>
        <taxon>Myxococcota</taxon>
        <taxon>Polyangia</taxon>
        <taxon>Polyangiales</taxon>
        <taxon>Polyangiaceae</taxon>
        <taxon>Sorangium</taxon>
    </lineage>
</organism>
<reference evidence="2 3" key="1">
    <citation type="submission" date="2014-02" db="EMBL/GenBank/DDBJ databases">
        <title>The small core and large imbalanced accessory genome model reveals a collaborative survival strategy of Sorangium cellulosum strains in nature.</title>
        <authorList>
            <person name="Han K."/>
            <person name="Peng R."/>
            <person name="Blom J."/>
            <person name="Li Y.-Z."/>
        </authorList>
    </citation>
    <scope>NUCLEOTIDE SEQUENCE [LARGE SCALE GENOMIC DNA]</scope>
    <source>
        <strain evidence="2 3">So0149</strain>
    </source>
</reference>
<gene>
    <name evidence="2" type="ORF">BE18_13080</name>
</gene>
<name>A0A150SH11_SORCE</name>
<proteinExistence type="predicted"/>
<comment type="caution">
    <text evidence="2">The sequence shown here is derived from an EMBL/GenBank/DDBJ whole genome shotgun (WGS) entry which is preliminary data.</text>
</comment>
<evidence type="ECO:0000313" key="2">
    <source>
        <dbReference type="EMBL" id="KYF97679.1"/>
    </source>
</evidence>
<protein>
    <submittedName>
        <fullName evidence="2">Uncharacterized protein</fullName>
    </submittedName>
</protein>
<feature type="region of interest" description="Disordered" evidence="1">
    <location>
        <begin position="40"/>
        <end position="66"/>
    </location>
</feature>
<evidence type="ECO:0000313" key="3">
    <source>
        <dbReference type="Proteomes" id="UP000075515"/>
    </source>
</evidence>
<sequence length="82" mass="8516">MKDPVIALDAIPSNLASTIVTNARPGARTVVRRRVATSAAIGAPAQARSSLRRSPQGAPRRVGADVERWTATRCPSAALAAL</sequence>